<dbReference type="AlphaFoldDB" id="A0A0E9UTC6"/>
<evidence type="ECO:0000313" key="1">
    <source>
        <dbReference type="EMBL" id="JAH68445.1"/>
    </source>
</evidence>
<organism evidence="1">
    <name type="scientific">Anguilla anguilla</name>
    <name type="common">European freshwater eel</name>
    <name type="synonym">Muraena anguilla</name>
    <dbReference type="NCBI Taxonomy" id="7936"/>
    <lineage>
        <taxon>Eukaryota</taxon>
        <taxon>Metazoa</taxon>
        <taxon>Chordata</taxon>
        <taxon>Craniata</taxon>
        <taxon>Vertebrata</taxon>
        <taxon>Euteleostomi</taxon>
        <taxon>Actinopterygii</taxon>
        <taxon>Neopterygii</taxon>
        <taxon>Teleostei</taxon>
        <taxon>Anguilliformes</taxon>
        <taxon>Anguillidae</taxon>
        <taxon>Anguilla</taxon>
    </lineage>
</organism>
<proteinExistence type="predicted"/>
<accession>A0A0E9UTC6</accession>
<reference evidence="1" key="1">
    <citation type="submission" date="2014-11" db="EMBL/GenBank/DDBJ databases">
        <authorList>
            <person name="Amaro Gonzalez C."/>
        </authorList>
    </citation>
    <scope>NUCLEOTIDE SEQUENCE</scope>
</reference>
<dbReference type="EMBL" id="GBXM01040132">
    <property type="protein sequence ID" value="JAH68445.1"/>
    <property type="molecule type" value="Transcribed_RNA"/>
</dbReference>
<name>A0A0E9UTC6_ANGAN</name>
<protein>
    <submittedName>
        <fullName evidence="1">Uncharacterized protein</fullName>
    </submittedName>
</protein>
<sequence length="50" mass="5765">MWWLKNLCPISQKKMTPTSPAQRNNEPAPEWYTPCCNILNDFGGLINITK</sequence>
<reference evidence="1" key="2">
    <citation type="journal article" date="2015" name="Fish Shellfish Immunol.">
        <title>Early steps in the European eel (Anguilla anguilla)-Vibrio vulnificus interaction in the gills: Role of the RtxA13 toxin.</title>
        <authorList>
            <person name="Callol A."/>
            <person name="Pajuelo D."/>
            <person name="Ebbesson L."/>
            <person name="Teles M."/>
            <person name="MacKenzie S."/>
            <person name="Amaro C."/>
        </authorList>
    </citation>
    <scope>NUCLEOTIDE SEQUENCE</scope>
</reference>